<dbReference type="InterPro" id="IPR014001">
    <property type="entry name" value="Helicase_ATP-bd"/>
</dbReference>
<evidence type="ECO:0000313" key="5">
    <source>
        <dbReference type="Proteomes" id="UP001444071"/>
    </source>
</evidence>
<sequence length="245" mass="28529">MSCWVKRYMTDGMLLREATNDPLLERYGVIILDEAHERTLPTDILVGVLKEEVCQRSDLKVIVMSAMLDARKCQVYFDNCPLLTIPGRTHPVMFYTPQPERDYLEAAVCTAIQIHMSGEDEREILLFLTGQETEYYSGTQEIYEACKRIRREFDDLGPQVSDMKIIPLYSTLPPQPHQRIFEPPPPHKLVLLEERRITRASEWNPFWSQPSVRPQLSREQVAPDEHAKESVSVCTQRQHTRQKCR</sequence>
<dbReference type="GO" id="GO:0004386">
    <property type="term" value="F:helicase activity"/>
    <property type="evidence" value="ECO:0007669"/>
    <property type="project" value="UniProtKB-KW"/>
</dbReference>
<dbReference type="Gene3D" id="3.40.50.300">
    <property type="entry name" value="P-loop containing nucleotide triphosphate hydrolases"/>
    <property type="match status" value="2"/>
</dbReference>
<protein>
    <submittedName>
        <fullName evidence="4">Pre-mRNA-splicing factor ATP-dependent RNA helicase dhx15</fullName>
    </submittedName>
</protein>
<evidence type="ECO:0000256" key="2">
    <source>
        <dbReference type="SAM" id="MobiDB-lite"/>
    </source>
</evidence>
<dbReference type="PROSITE" id="PS00690">
    <property type="entry name" value="DEAH_ATP_HELICASE"/>
    <property type="match status" value="1"/>
</dbReference>
<keyword evidence="4" id="KW-0547">Nucleotide-binding</keyword>
<evidence type="ECO:0000313" key="4">
    <source>
        <dbReference type="EMBL" id="MEQ2262072.1"/>
    </source>
</evidence>
<dbReference type="InterPro" id="IPR002464">
    <property type="entry name" value="DNA/RNA_helicase_DEAH_CS"/>
</dbReference>
<reference evidence="4 5" key="1">
    <citation type="submission" date="2021-06" db="EMBL/GenBank/DDBJ databases">
        <authorList>
            <person name="Palmer J.M."/>
        </authorList>
    </citation>
    <scope>NUCLEOTIDE SEQUENCE [LARGE SCALE GENOMIC DNA]</scope>
    <source>
        <strain evidence="4 5">XR_2019</strain>
        <tissue evidence="4">Muscle</tissue>
    </source>
</reference>
<keyword evidence="4" id="KW-0067">ATP-binding</keyword>
<dbReference type="SUPFAM" id="SSF52540">
    <property type="entry name" value="P-loop containing nucleoside triphosphate hydrolases"/>
    <property type="match status" value="1"/>
</dbReference>
<dbReference type="EMBL" id="JAHRIM010020039">
    <property type="protein sequence ID" value="MEQ2262072.1"/>
    <property type="molecule type" value="Genomic_DNA"/>
</dbReference>
<feature type="region of interest" description="Disordered" evidence="2">
    <location>
        <begin position="214"/>
        <end position="245"/>
    </location>
</feature>
<dbReference type="PANTHER" id="PTHR18934">
    <property type="entry name" value="ATP-DEPENDENT RNA HELICASE"/>
    <property type="match status" value="1"/>
</dbReference>
<evidence type="ECO:0000256" key="1">
    <source>
        <dbReference type="ARBA" id="ARBA00022801"/>
    </source>
</evidence>
<comment type="caution">
    <text evidence="4">The sequence shown here is derived from an EMBL/GenBank/DDBJ whole genome shotgun (WGS) entry which is preliminary data.</text>
</comment>
<proteinExistence type="predicted"/>
<keyword evidence="4" id="KW-0347">Helicase</keyword>
<name>A0ABV0W0Q5_9TELE</name>
<gene>
    <name evidence="4" type="primary">DHX15_1</name>
    <name evidence="4" type="ORF">XENORESO_005488</name>
</gene>
<dbReference type="Proteomes" id="UP001444071">
    <property type="component" value="Unassembled WGS sequence"/>
</dbReference>
<accession>A0ABV0W0Q5</accession>
<dbReference type="PANTHER" id="PTHR18934:SF95">
    <property type="entry name" value="ATP-DEPENDENT RNA HELICASE DHX15"/>
    <property type="match status" value="1"/>
</dbReference>
<feature type="domain" description="Helicase ATP-binding" evidence="3">
    <location>
        <begin position="1"/>
        <end position="86"/>
    </location>
</feature>
<keyword evidence="1" id="KW-0378">Hydrolase</keyword>
<organism evidence="4 5">
    <name type="scientific">Xenotaenia resolanae</name>
    <dbReference type="NCBI Taxonomy" id="208358"/>
    <lineage>
        <taxon>Eukaryota</taxon>
        <taxon>Metazoa</taxon>
        <taxon>Chordata</taxon>
        <taxon>Craniata</taxon>
        <taxon>Vertebrata</taxon>
        <taxon>Euteleostomi</taxon>
        <taxon>Actinopterygii</taxon>
        <taxon>Neopterygii</taxon>
        <taxon>Teleostei</taxon>
        <taxon>Neoteleostei</taxon>
        <taxon>Acanthomorphata</taxon>
        <taxon>Ovalentaria</taxon>
        <taxon>Atherinomorphae</taxon>
        <taxon>Cyprinodontiformes</taxon>
        <taxon>Goodeidae</taxon>
        <taxon>Xenotaenia</taxon>
    </lineage>
</organism>
<dbReference type="InterPro" id="IPR027417">
    <property type="entry name" value="P-loop_NTPase"/>
</dbReference>
<dbReference type="PROSITE" id="PS51192">
    <property type="entry name" value="HELICASE_ATP_BIND_1"/>
    <property type="match status" value="1"/>
</dbReference>
<evidence type="ECO:0000259" key="3">
    <source>
        <dbReference type="PROSITE" id="PS51192"/>
    </source>
</evidence>
<keyword evidence="5" id="KW-1185">Reference proteome</keyword>